<dbReference type="RefSeq" id="WP_344493446.1">
    <property type="nucleotide sequence ID" value="NZ_BAAAQX010000046.1"/>
</dbReference>
<reference evidence="4 5" key="1">
    <citation type="journal article" date="2019" name="Int. J. Syst. Evol. Microbiol.">
        <title>The Global Catalogue of Microorganisms (GCM) 10K type strain sequencing project: providing services to taxonomists for standard genome sequencing and annotation.</title>
        <authorList>
            <consortium name="The Broad Institute Genomics Platform"/>
            <consortium name="The Broad Institute Genome Sequencing Center for Infectious Disease"/>
            <person name="Wu L."/>
            <person name="Ma J."/>
        </authorList>
    </citation>
    <scope>NUCLEOTIDE SEQUENCE [LARGE SCALE GENOMIC DNA]</scope>
    <source>
        <strain evidence="4 5">JCM 16114</strain>
    </source>
</reference>
<feature type="domain" description="Phytase-like" evidence="3">
    <location>
        <begin position="425"/>
        <end position="709"/>
    </location>
</feature>
<evidence type="ECO:0000259" key="2">
    <source>
        <dbReference type="Pfam" id="PF00656"/>
    </source>
</evidence>
<sequence>MRIHVWVADQHDRESQRSLINTMLSDPRLHGADISLQPPPQASDTMGPGFEVIQLVVDSGFQIATLALAFVTWRRDCDRAAELVVRLDDTTRTLSGQELLDVPAAVRALSGQPDPSRSCCVLVGVSRYPHLGDLPAVEQNCVDLASALVDPGIWGVPWENCRMVLNPQTPRDLLTPVGEAATAAEDTLLVYFSGHGLCDSDGRELHLCLGGAKQARAEAAATVPWRDLRTILRASRAKHRVVILDCCYSGLAIDERDPSASLLEAAKADGIYTLTAASKHSLALAPRSARHTAFTGEIIRALREPRTRAEFTTLDDLYRTVRTALIPHQPEPQREGPLHVGSLPYFRVPRSGDPVEAAPASGREDPPMPKRRRLFLWAAPLAVTAVTATVVAVVLWPSGPQGPCSADTRLVGFSDDLDKVQYGGTTVGGLSALTMTSPSEAVSLTDNAPPRLYHLTLGGDPRHVGVKGMTTLVRSDGSHFQDREFDGEGMVLQPHNVLISSETEPSIVRFDRRSGKQNGALDVPPLYRVKSGGGEGPAENFESLTATSNGRLLYAGLEEPLWRDGKVRGQPLLRILRYSGMADQGYTPDGQYGYKADTGLNLVDMVALEDNVLLTLERGYMDGVGNAIRVYRTTLGKKWGIGWDNSLRNVEEQDFATKTLLVNLAACPAGGAQAREAQPNPLLQNVEGMALGPVTSADRRMLYLISDDNLSHLQTTRVYRLDIPLSGTPEKVT</sequence>
<dbReference type="InterPro" id="IPR029030">
    <property type="entry name" value="Caspase-like_dom_sf"/>
</dbReference>
<organism evidence="4 5">
    <name type="scientific">Nonomuraea monospora</name>
    <dbReference type="NCBI Taxonomy" id="568818"/>
    <lineage>
        <taxon>Bacteria</taxon>
        <taxon>Bacillati</taxon>
        <taxon>Actinomycetota</taxon>
        <taxon>Actinomycetes</taxon>
        <taxon>Streptosporangiales</taxon>
        <taxon>Streptosporangiaceae</taxon>
        <taxon>Nonomuraea</taxon>
    </lineage>
</organism>
<dbReference type="SUPFAM" id="SSF52129">
    <property type="entry name" value="Caspase-like"/>
    <property type="match status" value="1"/>
</dbReference>
<evidence type="ECO:0000256" key="1">
    <source>
        <dbReference type="SAM" id="Phobius"/>
    </source>
</evidence>
<dbReference type="InterPro" id="IPR045428">
    <property type="entry name" value="EACC1"/>
</dbReference>
<evidence type="ECO:0000313" key="5">
    <source>
        <dbReference type="Proteomes" id="UP001499843"/>
    </source>
</evidence>
<evidence type="ECO:0000313" key="4">
    <source>
        <dbReference type="EMBL" id="GAA2215044.1"/>
    </source>
</evidence>
<dbReference type="Pfam" id="PF00656">
    <property type="entry name" value="Peptidase_C14"/>
    <property type="match status" value="1"/>
</dbReference>
<dbReference type="Pfam" id="PF13449">
    <property type="entry name" value="Phytase-like"/>
    <property type="match status" value="1"/>
</dbReference>
<dbReference type="Pfam" id="PF19953">
    <property type="entry name" value="EACC1"/>
    <property type="match status" value="1"/>
</dbReference>
<keyword evidence="1" id="KW-0812">Transmembrane</keyword>
<proteinExistence type="predicted"/>
<evidence type="ECO:0008006" key="6">
    <source>
        <dbReference type="Google" id="ProtNLM"/>
    </source>
</evidence>
<dbReference type="InterPro" id="IPR027372">
    <property type="entry name" value="Phytase-like_dom"/>
</dbReference>
<dbReference type="InterPro" id="IPR011600">
    <property type="entry name" value="Pept_C14_caspase"/>
</dbReference>
<feature type="domain" description="Peptidase C14 caspase" evidence="2">
    <location>
        <begin position="118"/>
        <end position="326"/>
    </location>
</feature>
<comment type="caution">
    <text evidence="4">The sequence shown here is derived from an EMBL/GenBank/DDBJ whole genome shotgun (WGS) entry which is preliminary data.</text>
</comment>
<dbReference type="PANTHER" id="PTHR37957">
    <property type="entry name" value="BLR7070 PROTEIN"/>
    <property type="match status" value="1"/>
</dbReference>
<keyword evidence="5" id="KW-1185">Reference proteome</keyword>
<dbReference type="Proteomes" id="UP001499843">
    <property type="component" value="Unassembled WGS sequence"/>
</dbReference>
<dbReference type="NCBIfam" id="NF047832">
    <property type="entry name" value="caspase_w_EACC1"/>
    <property type="match status" value="1"/>
</dbReference>
<keyword evidence="1" id="KW-0472">Membrane</keyword>
<keyword evidence="1" id="KW-1133">Transmembrane helix</keyword>
<evidence type="ECO:0000259" key="3">
    <source>
        <dbReference type="Pfam" id="PF13449"/>
    </source>
</evidence>
<feature type="transmembrane region" description="Helical" evidence="1">
    <location>
        <begin position="374"/>
        <end position="396"/>
    </location>
</feature>
<protein>
    <recommendedName>
        <fullName evidence="6">Caspase domain-containing protein</fullName>
    </recommendedName>
</protein>
<gene>
    <name evidence="4" type="ORF">GCM10009850_105110</name>
</gene>
<dbReference type="PANTHER" id="PTHR37957:SF1">
    <property type="entry name" value="PHYTASE-LIKE DOMAIN-CONTAINING PROTEIN"/>
    <property type="match status" value="1"/>
</dbReference>
<name>A0ABN3CZY0_9ACTN</name>
<dbReference type="Gene3D" id="3.40.50.1460">
    <property type="match status" value="1"/>
</dbReference>
<dbReference type="EMBL" id="BAAAQX010000046">
    <property type="protein sequence ID" value="GAA2215044.1"/>
    <property type="molecule type" value="Genomic_DNA"/>
</dbReference>
<accession>A0ABN3CZY0</accession>